<dbReference type="PANTHER" id="PTHR33517:SF5">
    <property type="entry name" value="FAMILY WITH SEQUENCE SIMILARITY 170 MEMBER A"/>
    <property type="match status" value="1"/>
</dbReference>
<dbReference type="GO" id="GO:0005634">
    <property type="term" value="C:nucleus"/>
    <property type="evidence" value="ECO:0007669"/>
    <property type="project" value="TreeGrafter"/>
</dbReference>
<dbReference type="Proteomes" id="UP000475037">
    <property type="component" value="Unassembled WGS sequence"/>
</dbReference>
<name>A0A6G1AFV7_CROCR</name>
<proteinExistence type="predicted"/>
<protein>
    <submittedName>
        <fullName evidence="2">F170A protein</fullName>
    </submittedName>
</protein>
<feature type="non-terminal residue" evidence="2">
    <location>
        <position position="238"/>
    </location>
</feature>
<dbReference type="EMBL" id="VOAJ01005542">
    <property type="protein sequence ID" value="KAF0874063.1"/>
    <property type="molecule type" value="Genomic_DNA"/>
</dbReference>
<keyword evidence="3" id="KW-1185">Reference proteome</keyword>
<dbReference type="PANTHER" id="PTHR33517">
    <property type="entry name" value="PROTEIN FAM170B-RELATED"/>
    <property type="match status" value="1"/>
</dbReference>
<sequence length="238" mass="26435">GISKSPTNDLPPEYFLEDTPLLSEAKHASSELEYLSSNSSFYRRSCAGKEKGRALQVSALRACHQEITCLGFHDNLESSPPFPPASFPFHPIGNPKPSLSSEHPKGERLMRIFYLRVHRKRGVAVLCEGKNGLEPASKKRKMEELTISEISSPKTDLSCPYTEELLTDSDSSWNNEAQEERQEVESPTELPPLEGCSMAKPPEWLLAPESGFKCMACCRVFPTLEALKQHVQNGVSEG</sequence>
<dbReference type="GO" id="GO:0009566">
    <property type="term" value="P:fertilization"/>
    <property type="evidence" value="ECO:0007669"/>
    <property type="project" value="TreeGrafter"/>
</dbReference>
<gene>
    <name evidence="2" type="primary">Fam170a_1</name>
    <name evidence="2" type="ORF">FOF47_R02063</name>
</gene>
<reference evidence="2 3" key="1">
    <citation type="submission" date="2019-11" db="EMBL/GenBank/DDBJ databases">
        <authorList>
            <person name="Yang C."/>
            <person name="Li F."/>
        </authorList>
    </citation>
    <scope>NUCLEOTIDE SEQUENCE [LARGE SCALE GENOMIC DNA]</scope>
    <source>
        <strain evidence="2">KB4526</strain>
        <tissue evidence="2">Muscle</tissue>
    </source>
</reference>
<organism evidence="2 3">
    <name type="scientific">Crocuta crocuta</name>
    <name type="common">Spotted hyena</name>
    <dbReference type="NCBI Taxonomy" id="9678"/>
    <lineage>
        <taxon>Eukaryota</taxon>
        <taxon>Metazoa</taxon>
        <taxon>Chordata</taxon>
        <taxon>Craniata</taxon>
        <taxon>Vertebrata</taxon>
        <taxon>Euteleostomi</taxon>
        <taxon>Mammalia</taxon>
        <taxon>Eutheria</taxon>
        <taxon>Laurasiatheria</taxon>
        <taxon>Carnivora</taxon>
        <taxon>Feliformia</taxon>
        <taxon>Hyaenidae</taxon>
        <taxon>Crocuta</taxon>
    </lineage>
</organism>
<accession>A0A6G1AFV7</accession>
<comment type="caution">
    <text evidence="2">The sequence shown here is derived from an EMBL/GenBank/DDBJ whole genome shotgun (WGS) entry which is preliminary data.</text>
</comment>
<dbReference type="AlphaFoldDB" id="A0A6G1AFV7"/>
<dbReference type="Pfam" id="PF17734">
    <property type="entry name" value="Spt46"/>
    <property type="match status" value="1"/>
</dbReference>
<evidence type="ECO:0000256" key="1">
    <source>
        <dbReference type="SAM" id="MobiDB-lite"/>
    </source>
</evidence>
<feature type="region of interest" description="Disordered" evidence="1">
    <location>
        <begin position="168"/>
        <end position="197"/>
    </location>
</feature>
<feature type="non-terminal residue" evidence="2">
    <location>
        <position position="1"/>
    </location>
</feature>
<evidence type="ECO:0000313" key="3">
    <source>
        <dbReference type="Proteomes" id="UP000475037"/>
    </source>
</evidence>
<dbReference type="InterPro" id="IPR040879">
    <property type="entry name" value="Spt46-like"/>
</dbReference>
<evidence type="ECO:0000313" key="2">
    <source>
        <dbReference type="EMBL" id="KAF0874063.1"/>
    </source>
</evidence>